<evidence type="ECO:0000256" key="2">
    <source>
        <dbReference type="ARBA" id="ARBA00008684"/>
    </source>
</evidence>
<keyword evidence="16 23" id="KW-1133">Transmembrane helix</keyword>
<evidence type="ECO:0000256" key="9">
    <source>
        <dbReference type="ARBA" id="ARBA00022679"/>
    </source>
</evidence>
<keyword evidence="17 23" id="KW-0472">Membrane</keyword>
<dbReference type="InterPro" id="IPR001245">
    <property type="entry name" value="Ser-Thr/Tyr_kinase_cat_dom"/>
</dbReference>
<evidence type="ECO:0000256" key="18">
    <source>
        <dbReference type="ARBA" id="ARBA00023170"/>
    </source>
</evidence>
<dbReference type="SUPFAM" id="SSF52047">
    <property type="entry name" value="RNI-like"/>
    <property type="match status" value="2"/>
</dbReference>
<dbReference type="SMART" id="SM00220">
    <property type="entry name" value="S_TKc"/>
    <property type="match status" value="1"/>
</dbReference>
<evidence type="ECO:0000256" key="14">
    <source>
        <dbReference type="ARBA" id="ARBA00022777"/>
    </source>
</evidence>
<dbReference type="InterPro" id="IPR008271">
    <property type="entry name" value="Ser/Thr_kinase_AS"/>
</dbReference>
<evidence type="ECO:0000256" key="11">
    <source>
        <dbReference type="ARBA" id="ARBA00022729"/>
    </source>
</evidence>
<dbReference type="InterPro" id="IPR017441">
    <property type="entry name" value="Protein_kinase_ATP_BS"/>
</dbReference>
<dbReference type="Pfam" id="PF13855">
    <property type="entry name" value="LRR_8"/>
    <property type="match status" value="4"/>
</dbReference>
<dbReference type="GO" id="GO:0005524">
    <property type="term" value="F:ATP binding"/>
    <property type="evidence" value="ECO:0007669"/>
    <property type="project" value="UniProtKB-UniRule"/>
</dbReference>
<keyword evidence="6" id="KW-0723">Serine/threonine-protein kinase</keyword>
<keyword evidence="13 22" id="KW-0547">Nucleotide-binding</keyword>
<evidence type="ECO:0000256" key="6">
    <source>
        <dbReference type="ARBA" id="ARBA00022527"/>
    </source>
</evidence>
<evidence type="ECO:0000259" key="25">
    <source>
        <dbReference type="PROSITE" id="PS50011"/>
    </source>
</evidence>
<dbReference type="InterPro" id="IPR032675">
    <property type="entry name" value="LRR_dom_sf"/>
</dbReference>
<keyword evidence="19" id="KW-0325">Glycoprotein</keyword>
<feature type="chain" id="PRO_5044619654" description="non-specific serine/threonine protein kinase" evidence="24">
    <location>
        <begin position="22"/>
        <end position="1171"/>
    </location>
</feature>
<dbReference type="EC" id="2.7.11.1" evidence="4"/>
<dbReference type="FunFam" id="3.80.10.10:FF:000041">
    <property type="entry name" value="LRR receptor-like serine/threonine-protein kinase ERECTA"/>
    <property type="match status" value="3"/>
</dbReference>
<dbReference type="InterPro" id="IPR013210">
    <property type="entry name" value="LRR_N_plant-typ"/>
</dbReference>
<dbReference type="FunFam" id="3.80.10.10:FF:000101">
    <property type="entry name" value="LRR receptor-like serine/threonine-protein kinase ERECTA"/>
    <property type="match status" value="1"/>
</dbReference>
<evidence type="ECO:0000256" key="23">
    <source>
        <dbReference type="SAM" id="Phobius"/>
    </source>
</evidence>
<evidence type="ECO:0000256" key="4">
    <source>
        <dbReference type="ARBA" id="ARBA00012513"/>
    </source>
</evidence>
<dbReference type="EMBL" id="CM017705">
    <property type="protein sequence ID" value="TYG71494.1"/>
    <property type="molecule type" value="Genomic_DNA"/>
</dbReference>
<dbReference type="GO" id="GO:0005886">
    <property type="term" value="C:plasma membrane"/>
    <property type="evidence" value="ECO:0007669"/>
    <property type="project" value="UniProtKB-SubCell"/>
</dbReference>
<dbReference type="InterPro" id="IPR011009">
    <property type="entry name" value="Kinase-like_dom_sf"/>
</dbReference>
<dbReference type="Pfam" id="PF00560">
    <property type="entry name" value="LRR_1"/>
    <property type="match status" value="8"/>
</dbReference>
<dbReference type="PANTHER" id="PTHR27008">
    <property type="entry name" value="OS04G0122200 PROTEIN"/>
    <property type="match status" value="1"/>
</dbReference>
<evidence type="ECO:0000256" key="5">
    <source>
        <dbReference type="ARBA" id="ARBA00022475"/>
    </source>
</evidence>
<dbReference type="SUPFAM" id="SSF56112">
    <property type="entry name" value="Protein kinase-like (PK-like)"/>
    <property type="match status" value="1"/>
</dbReference>
<dbReference type="Gene3D" id="3.30.200.20">
    <property type="entry name" value="Phosphorylase Kinase, domain 1"/>
    <property type="match status" value="1"/>
</dbReference>
<protein>
    <recommendedName>
        <fullName evidence="4">non-specific serine/threonine protein kinase</fullName>
        <ecNumber evidence="4">2.7.11.1</ecNumber>
    </recommendedName>
</protein>
<evidence type="ECO:0000256" key="1">
    <source>
        <dbReference type="ARBA" id="ARBA00004251"/>
    </source>
</evidence>
<evidence type="ECO:0000256" key="16">
    <source>
        <dbReference type="ARBA" id="ARBA00022989"/>
    </source>
</evidence>
<keyword evidence="9" id="KW-0808">Transferase</keyword>
<dbReference type="InterPro" id="IPR003591">
    <property type="entry name" value="Leu-rich_rpt_typical-subtyp"/>
</dbReference>
<feature type="domain" description="Protein kinase" evidence="25">
    <location>
        <begin position="885"/>
        <end position="1165"/>
    </location>
</feature>
<dbReference type="PROSITE" id="PS50011">
    <property type="entry name" value="PROTEIN_KINASE_DOM"/>
    <property type="match status" value="1"/>
</dbReference>
<comment type="similarity">
    <text evidence="3">Belongs to the RLP family.</text>
</comment>
<evidence type="ECO:0000256" key="21">
    <source>
        <dbReference type="ARBA" id="ARBA00048679"/>
    </source>
</evidence>
<dbReference type="InterPro" id="IPR000719">
    <property type="entry name" value="Prot_kinase_dom"/>
</dbReference>
<feature type="signal peptide" evidence="24">
    <location>
        <begin position="1"/>
        <end position="21"/>
    </location>
</feature>
<organism evidence="26 27">
    <name type="scientific">Gossypium darwinii</name>
    <name type="common">Darwin's cotton</name>
    <name type="synonym">Gossypium barbadense var. darwinii</name>
    <dbReference type="NCBI Taxonomy" id="34276"/>
    <lineage>
        <taxon>Eukaryota</taxon>
        <taxon>Viridiplantae</taxon>
        <taxon>Streptophyta</taxon>
        <taxon>Embryophyta</taxon>
        <taxon>Tracheophyta</taxon>
        <taxon>Spermatophyta</taxon>
        <taxon>Magnoliopsida</taxon>
        <taxon>eudicotyledons</taxon>
        <taxon>Gunneridae</taxon>
        <taxon>Pentapetalae</taxon>
        <taxon>rosids</taxon>
        <taxon>malvids</taxon>
        <taxon>Malvales</taxon>
        <taxon>Malvaceae</taxon>
        <taxon>Malvoideae</taxon>
        <taxon>Gossypium</taxon>
    </lineage>
</organism>
<evidence type="ECO:0000313" key="27">
    <source>
        <dbReference type="Proteomes" id="UP000323506"/>
    </source>
</evidence>
<evidence type="ECO:0000256" key="8">
    <source>
        <dbReference type="ARBA" id="ARBA00022614"/>
    </source>
</evidence>
<dbReference type="EMBL" id="CM017705">
    <property type="protein sequence ID" value="TYG71499.1"/>
    <property type="molecule type" value="Genomic_DNA"/>
</dbReference>
<evidence type="ECO:0000256" key="19">
    <source>
        <dbReference type="ARBA" id="ARBA00023180"/>
    </source>
</evidence>
<sequence length="1171" mass="130217">MNYNTCFHLLLALFIPCSVLCLAMTVRNLNFDQFALLEFKDRIAGPKNVLPNNWTVSTSVCNWIGVSCGILHKRVIALNLTSMNLRGTIPPHLGNLSFLLSLDLSSNHFYGHLPKELSQLHHLRILQLSYNRLNGEIPSWLGNLQRVRRLKMKNNNFTGTIPETLVNMSNLEILNLGFNQLSGRVPSSIFKISSLKIIDLSSNSLSGSLPNDTCQHLPKLEGLYLSWNELSGNIPSSMGKCSNLKNLSLSNNQLRGIIPKSIGNLTRLQELYLGFNNLEGQIPKEISNLLSLEMLNIQAIKGLTGQIPTSIFNISSLKTIDLSNNSLLGSLPNDMCQHLAKLEELYLSWNELSGNIPFGMGKCNNLKNLSLSCNQFIGIIPRSIGNLTRLHKLYLGFNNLEGQIPEEIGNLLSLETLNIKAIKGLTGQIPTSIFNISSLKTIDLSNNSLSGQIPSSIFNSTMLEEIDLFNNSLEGNLPPITNAPKLQILLLWRNKLTGNIPNSISNASMLQIIDLARNSFSGPIPKTLGNLRHLEVFQIFDNNLITGSATDHEWSFLSSLTNCRNLRRIDVSGNPFSGVLPTYIGNLSKSLQFFSAKKCELQGIIPMEIGGPISESLCGLERLYEMCLGLNKLHGSIPSCLGNISALRYLCLDSNKLSSTIPSTLWNLKDILEIDLSSNHLHNSHAIDVGNLRSLLKLNLSRNLLKGDILSTFGGLQTLVSLDLSNNILHGHIPESFDGLISLEFLDLCNNNLFGVIPKSLEKLLHLKYFNVSFNRLEGEIPSKGCFSNFSSTSFMKNYALCGPPRLLVPPCKNDIHKNSQMIILHAFRYGLPTIGIFVVLIVLTIMYRRCQRRSTTLTIKDDLLSLKTPRRISHAELSRATNGFEESNMLGSGSFGYVYKGRLSDGMEVAIKVFNLQTEGAFRSFDIECDAMCNIVHRNIVKVITCCSSVDFKALVLDYISNGNLEKWLHSENCFLNIIQRVDIMIDVAVAIEHLHNGHPTPIIHCDIKPSNILLDEDMVAHVGDFGVAKLLGEGEVMKQTMTLATIGYMAPEFGSAGIVSIKSDVYSYGIVLIETFTKKKPTDNVFVEEESIRHWMESSLPKGAIEIADVDLLRREDEYIVVKANCISSIMELALNCSAELPEERKDMKDVVVELKKIKQRLLNNIQHF</sequence>
<dbReference type="Pfam" id="PF08263">
    <property type="entry name" value="LRRNT_2"/>
    <property type="match status" value="1"/>
</dbReference>
<dbReference type="GO" id="GO:0004674">
    <property type="term" value="F:protein serine/threonine kinase activity"/>
    <property type="evidence" value="ECO:0007669"/>
    <property type="project" value="UniProtKB-KW"/>
</dbReference>
<dbReference type="FunFam" id="3.30.200.20:FF:000661">
    <property type="entry name" value="Serine-threonine protein kinase plant-type"/>
    <property type="match status" value="1"/>
</dbReference>
<comment type="subcellular location">
    <subcellularLocation>
        <location evidence="1">Cell membrane</location>
        <topology evidence="1">Single-pass type I membrane protein</topology>
    </subcellularLocation>
</comment>
<dbReference type="PANTHER" id="PTHR27008:SF583">
    <property type="entry name" value="LRR RECEPTOR-LIKE SERINE_THREONINE-PROTEIN KINASE FLS2"/>
    <property type="match status" value="1"/>
</dbReference>
<comment type="similarity">
    <text evidence="2">Belongs to the protein kinase superfamily. Ser/Thr protein kinase family.</text>
</comment>
<dbReference type="FunFam" id="3.80.10.10:FF:000213">
    <property type="entry name" value="Tyrosine-sulfated glycopeptide receptor 1"/>
    <property type="match status" value="1"/>
</dbReference>
<keyword evidence="5" id="KW-1003">Cell membrane</keyword>
<dbReference type="Gene3D" id="3.80.10.10">
    <property type="entry name" value="Ribonuclease Inhibitor"/>
    <property type="match status" value="5"/>
</dbReference>
<evidence type="ECO:0000256" key="3">
    <source>
        <dbReference type="ARBA" id="ARBA00009592"/>
    </source>
</evidence>
<dbReference type="Pfam" id="PF07714">
    <property type="entry name" value="PK_Tyr_Ser-Thr"/>
    <property type="match status" value="1"/>
</dbReference>
<keyword evidence="15 22" id="KW-0067">ATP-binding</keyword>
<keyword evidence="14" id="KW-0418">Kinase</keyword>
<evidence type="ECO:0000256" key="12">
    <source>
        <dbReference type="ARBA" id="ARBA00022737"/>
    </source>
</evidence>
<dbReference type="SMART" id="SM00365">
    <property type="entry name" value="LRR_SD22"/>
    <property type="match status" value="7"/>
</dbReference>
<dbReference type="EMBL" id="CM017705">
    <property type="protein sequence ID" value="TYG71498.1"/>
    <property type="molecule type" value="Genomic_DNA"/>
</dbReference>
<dbReference type="AlphaFoldDB" id="A0A5D2CTH1"/>
<evidence type="ECO:0000256" key="13">
    <source>
        <dbReference type="ARBA" id="ARBA00022741"/>
    </source>
</evidence>
<dbReference type="FunFam" id="1.10.510.10:FF:000358">
    <property type="entry name" value="Putative leucine-rich repeat receptor-like serine/threonine-protein kinase"/>
    <property type="match status" value="1"/>
</dbReference>
<proteinExistence type="inferred from homology"/>
<feature type="binding site" evidence="22">
    <location>
        <position position="913"/>
    </location>
    <ligand>
        <name>ATP</name>
        <dbReference type="ChEBI" id="CHEBI:30616"/>
    </ligand>
</feature>
<evidence type="ECO:0000256" key="20">
    <source>
        <dbReference type="ARBA" id="ARBA00047899"/>
    </source>
</evidence>
<keyword evidence="8" id="KW-0433">Leucine-rich repeat</keyword>
<reference evidence="26 27" key="1">
    <citation type="submission" date="2019-06" db="EMBL/GenBank/DDBJ databases">
        <title>WGS assembly of Gossypium darwinii.</title>
        <authorList>
            <person name="Chen Z.J."/>
            <person name="Sreedasyam A."/>
            <person name="Ando A."/>
            <person name="Song Q."/>
            <person name="De L."/>
            <person name="Hulse-Kemp A."/>
            <person name="Ding M."/>
            <person name="Ye W."/>
            <person name="Kirkbride R."/>
            <person name="Jenkins J."/>
            <person name="Plott C."/>
            <person name="Lovell J."/>
            <person name="Lin Y.-M."/>
            <person name="Vaughn R."/>
            <person name="Liu B."/>
            <person name="Li W."/>
            <person name="Simpson S."/>
            <person name="Scheffler B."/>
            <person name="Saski C."/>
            <person name="Grover C."/>
            <person name="Hu G."/>
            <person name="Conover J."/>
            <person name="Carlson J."/>
            <person name="Shu S."/>
            <person name="Boston L."/>
            <person name="Williams M."/>
            <person name="Peterson D."/>
            <person name="Mcgee K."/>
            <person name="Jones D."/>
            <person name="Wendel J."/>
            <person name="Stelly D."/>
            <person name="Grimwood J."/>
            <person name="Schmutz J."/>
        </authorList>
    </citation>
    <scope>NUCLEOTIDE SEQUENCE [LARGE SCALE GENOMIC DNA]</scope>
    <source>
        <strain evidence="26">1808015.09</strain>
    </source>
</reference>
<dbReference type="PROSITE" id="PS00108">
    <property type="entry name" value="PROTEIN_KINASE_ST"/>
    <property type="match status" value="1"/>
</dbReference>
<name>A0A5D2CTH1_GOSDA</name>
<accession>A0A5D2CTH1</accession>
<feature type="transmembrane region" description="Helical" evidence="23">
    <location>
        <begin position="827"/>
        <end position="848"/>
    </location>
</feature>
<keyword evidence="10 23" id="KW-0812">Transmembrane</keyword>
<evidence type="ECO:0000256" key="10">
    <source>
        <dbReference type="ARBA" id="ARBA00022692"/>
    </source>
</evidence>
<evidence type="ECO:0000256" key="7">
    <source>
        <dbReference type="ARBA" id="ARBA00022553"/>
    </source>
</evidence>
<evidence type="ECO:0000256" key="15">
    <source>
        <dbReference type="ARBA" id="ARBA00022840"/>
    </source>
</evidence>
<dbReference type="InterPro" id="IPR051809">
    <property type="entry name" value="Plant_receptor-like_S/T_kinase"/>
</dbReference>
<evidence type="ECO:0000256" key="24">
    <source>
        <dbReference type="SAM" id="SignalP"/>
    </source>
</evidence>
<evidence type="ECO:0000313" key="26">
    <source>
        <dbReference type="EMBL" id="TYG71492.1"/>
    </source>
</evidence>
<gene>
    <name evidence="26" type="ORF">ES288_D05G401400v1</name>
</gene>
<keyword evidence="27" id="KW-1185">Reference proteome</keyword>
<keyword evidence="12" id="KW-0677">Repeat</keyword>
<evidence type="ECO:0000256" key="17">
    <source>
        <dbReference type="ARBA" id="ARBA00023136"/>
    </source>
</evidence>
<keyword evidence="18" id="KW-0675">Receptor</keyword>
<dbReference type="Proteomes" id="UP000323506">
    <property type="component" value="Chromosome D05"/>
</dbReference>
<dbReference type="EMBL" id="CM017705">
    <property type="protein sequence ID" value="TYG71492.1"/>
    <property type="molecule type" value="Genomic_DNA"/>
</dbReference>
<dbReference type="InterPro" id="IPR001611">
    <property type="entry name" value="Leu-rich_rpt"/>
</dbReference>
<dbReference type="PROSITE" id="PS00107">
    <property type="entry name" value="PROTEIN_KINASE_ATP"/>
    <property type="match status" value="1"/>
</dbReference>
<keyword evidence="11 24" id="KW-0732">Signal</keyword>
<evidence type="ECO:0000256" key="22">
    <source>
        <dbReference type="PROSITE-ProRule" id="PRU10141"/>
    </source>
</evidence>
<comment type="catalytic activity">
    <reaction evidence="20">
        <text>L-threonyl-[protein] + ATP = O-phospho-L-threonyl-[protein] + ADP + H(+)</text>
        <dbReference type="Rhea" id="RHEA:46608"/>
        <dbReference type="Rhea" id="RHEA-COMP:11060"/>
        <dbReference type="Rhea" id="RHEA-COMP:11605"/>
        <dbReference type="ChEBI" id="CHEBI:15378"/>
        <dbReference type="ChEBI" id="CHEBI:30013"/>
        <dbReference type="ChEBI" id="CHEBI:30616"/>
        <dbReference type="ChEBI" id="CHEBI:61977"/>
        <dbReference type="ChEBI" id="CHEBI:456216"/>
        <dbReference type="EC" id="2.7.11.1"/>
    </reaction>
</comment>
<keyword evidence="7" id="KW-0597">Phosphoprotein</keyword>
<dbReference type="SMART" id="SM00369">
    <property type="entry name" value="LRR_TYP"/>
    <property type="match status" value="16"/>
</dbReference>
<comment type="catalytic activity">
    <reaction evidence="21">
        <text>L-seryl-[protein] + ATP = O-phospho-L-seryl-[protein] + ADP + H(+)</text>
        <dbReference type="Rhea" id="RHEA:17989"/>
        <dbReference type="Rhea" id="RHEA-COMP:9863"/>
        <dbReference type="Rhea" id="RHEA-COMP:11604"/>
        <dbReference type="ChEBI" id="CHEBI:15378"/>
        <dbReference type="ChEBI" id="CHEBI:29999"/>
        <dbReference type="ChEBI" id="CHEBI:30616"/>
        <dbReference type="ChEBI" id="CHEBI:83421"/>
        <dbReference type="ChEBI" id="CHEBI:456216"/>
        <dbReference type="EC" id="2.7.11.1"/>
    </reaction>
</comment>
<dbReference type="Gene3D" id="1.10.510.10">
    <property type="entry name" value="Transferase(Phosphotransferase) domain 1"/>
    <property type="match status" value="1"/>
</dbReference>